<dbReference type="SUPFAM" id="SSF57610">
    <property type="entry name" value="Thyroglobulin type-1 domain"/>
    <property type="match status" value="1"/>
</dbReference>
<dbReference type="GO" id="GO:0016020">
    <property type="term" value="C:membrane"/>
    <property type="evidence" value="ECO:0007669"/>
    <property type="project" value="InterPro"/>
</dbReference>
<sequence>MKTWILLLLASFALGASAQACSCETMKWATCDGNPCGCYLLVNNGEQQKVDCTKSTPVIPKCYLMKAEMYRARKNLDTRSTLGGKPVETAFVDNDGIYDPECENDGKFRAKQCNNTEKCWCVNSAGVRRTDKGDKDLKCEKLVETHFVRLQLTHKETPQPVDATGLKTAIADAINKRYQNFNKDLVDSVKYDPDARMIVVDVKKEIGDRTADVTQMAYYMEKDVKILPLFKSQEKFAPVVGGQKLEMENILVYYVDEEAPTFTMQNLSGGIIAVIVVVVLAVVIGLLVLFFLRKRDKKRYNKTQQREMDAIS</sequence>
<evidence type="ECO:0000256" key="2">
    <source>
        <dbReference type="PROSITE-ProRule" id="PRU00500"/>
    </source>
</evidence>
<dbReference type="Pfam" id="PF21283">
    <property type="entry name" value="EPCAM-Trop-2_C"/>
    <property type="match status" value="1"/>
</dbReference>
<dbReference type="HOGENOM" id="CLU_075326_0_0_1"/>
<organism evidence="6 7">
    <name type="scientific">Tetraodon nigroviridis</name>
    <name type="common">Spotted green pufferfish</name>
    <name type="synonym">Chelonodon nigroviridis</name>
    <dbReference type="NCBI Taxonomy" id="99883"/>
    <lineage>
        <taxon>Eukaryota</taxon>
        <taxon>Metazoa</taxon>
        <taxon>Chordata</taxon>
        <taxon>Craniata</taxon>
        <taxon>Vertebrata</taxon>
        <taxon>Euteleostomi</taxon>
        <taxon>Actinopterygii</taxon>
        <taxon>Neopterygii</taxon>
        <taxon>Teleostei</taxon>
        <taxon>Neoteleostei</taxon>
        <taxon>Acanthomorphata</taxon>
        <taxon>Eupercaria</taxon>
        <taxon>Tetraodontiformes</taxon>
        <taxon>Tetradontoidea</taxon>
        <taxon>Tetraodontidae</taxon>
        <taxon>Tetraodon</taxon>
    </lineage>
</organism>
<evidence type="ECO:0000256" key="3">
    <source>
        <dbReference type="SAM" id="Phobius"/>
    </source>
</evidence>
<dbReference type="PANTHER" id="PTHR14168:SF4">
    <property type="entry name" value="EPITHELIAL CELL ADHESION MOLECULE PRECURSOR"/>
    <property type="match status" value="1"/>
</dbReference>
<keyword evidence="3" id="KW-1133">Transmembrane helix</keyword>
<keyword evidence="3" id="KW-0812">Transmembrane</keyword>
<evidence type="ECO:0000256" key="4">
    <source>
        <dbReference type="SAM" id="SignalP"/>
    </source>
</evidence>
<dbReference type="PANTHER" id="PTHR14168">
    <property type="entry name" value="TUMOR-ASSOCIATED CALCIUM SIGNAL TRANSDUCER"/>
    <property type="match status" value="1"/>
</dbReference>
<dbReference type="InParanoid" id="H3DI90"/>
<keyword evidence="4" id="KW-0732">Signal</keyword>
<evidence type="ECO:0000313" key="7">
    <source>
        <dbReference type="Proteomes" id="UP000007303"/>
    </source>
</evidence>
<dbReference type="InterPro" id="IPR000716">
    <property type="entry name" value="Thyroglobulin_1"/>
</dbReference>
<protein>
    <submittedName>
        <fullName evidence="6">Epithelial cell adhesion molecule</fullName>
    </submittedName>
</protein>
<feature type="transmembrane region" description="Helical" evidence="3">
    <location>
        <begin position="270"/>
        <end position="292"/>
    </location>
</feature>
<evidence type="ECO:0000313" key="6">
    <source>
        <dbReference type="Ensembl" id="ENSTNIP00000020234.1"/>
    </source>
</evidence>
<dbReference type="PROSITE" id="PS00484">
    <property type="entry name" value="THYROGLOBULIN_1_1"/>
    <property type="match status" value="1"/>
</dbReference>
<evidence type="ECO:0000256" key="1">
    <source>
        <dbReference type="ARBA" id="ARBA00023157"/>
    </source>
</evidence>
<dbReference type="PROSITE" id="PS51257">
    <property type="entry name" value="PROKAR_LIPOPROTEIN"/>
    <property type="match status" value="1"/>
</dbReference>
<feature type="chain" id="PRO_5003582394" evidence="4">
    <location>
        <begin position="19"/>
        <end position="312"/>
    </location>
</feature>
<dbReference type="STRING" id="99883.ENSTNIP00000020234"/>
<proteinExistence type="predicted"/>
<reference evidence="6" key="2">
    <citation type="submission" date="2025-08" db="UniProtKB">
        <authorList>
            <consortium name="Ensembl"/>
        </authorList>
    </citation>
    <scope>IDENTIFICATION</scope>
</reference>
<dbReference type="CDD" id="cd00191">
    <property type="entry name" value="TY"/>
    <property type="match status" value="1"/>
</dbReference>
<dbReference type="PROSITE" id="PS51162">
    <property type="entry name" value="THYROGLOBULIN_1_2"/>
    <property type="match status" value="1"/>
</dbReference>
<reference evidence="6" key="3">
    <citation type="submission" date="2025-09" db="UniProtKB">
        <authorList>
            <consortium name="Ensembl"/>
        </authorList>
    </citation>
    <scope>IDENTIFICATION</scope>
</reference>
<dbReference type="InterPro" id="IPR049420">
    <property type="entry name" value="EPCAM-Trop-2_C"/>
</dbReference>
<dbReference type="OMA" id="CQCKSIG"/>
<dbReference type="SMART" id="SM00211">
    <property type="entry name" value="TY"/>
    <property type="match status" value="1"/>
</dbReference>
<feature type="signal peptide" evidence="4">
    <location>
        <begin position="1"/>
        <end position="18"/>
    </location>
</feature>
<reference evidence="7" key="1">
    <citation type="journal article" date="2004" name="Nature">
        <title>Genome duplication in the teleost fish Tetraodon nigroviridis reveals the early vertebrate proto-karyotype.</title>
        <authorList>
            <person name="Jaillon O."/>
            <person name="Aury J.-M."/>
            <person name="Brunet F."/>
            <person name="Petit J.-L."/>
            <person name="Stange-Thomann N."/>
            <person name="Mauceli E."/>
            <person name="Bouneau L."/>
            <person name="Fischer C."/>
            <person name="Ozouf-Costaz C."/>
            <person name="Bernot A."/>
            <person name="Nicaud S."/>
            <person name="Jaffe D."/>
            <person name="Fisher S."/>
            <person name="Lutfalla G."/>
            <person name="Dossat C."/>
            <person name="Segurens B."/>
            <person name="Dasilva C."/>
            <person name="Salanoubat M."/>
            <person name="Levy M."/>
            <person name="Boudet N."/>
            <person name="Castellano S."/>
            <person name="Anthouard V."/>
            <person name="Jubin C."/>
            <person name="Castelli V."/>
            <person name="Katinka M."/>
            <person name="Vacherie B."/>
            <person name="Biemont C."/>
            <person name="Skalli Z."/>
            <person name="Cattolico L."/>
            <person name="Poulain J."/>
            <person name="De Berardinis V."/>
            <person name="Cruaud C."/>
            <person name="Duprat S."/>
            <person name="Brottier P."/>
            <person name="Coutanceau J.-P."/>
            <person name="Gouzy J."/>
            <person name="Parra G."/>
            <person name="Lardier G."/>
            <person name="Chapple C."/>
            <person name="McKernan K.J."/>
            <person name="McEwan P."/>
            <person name="Bosak S."/>
            <person name="Kellis M."/>
            <person name="Volff J.-N."/>
            <person name="Guigo R."/>
            <person name="Zody M.C."/>
            <person name="Mesirov J."/>
            <person name="Lindblad-Toh K."/>
            <person name="Birren B."/>
            <person name="Nusbaum C."/>
            <person name="Kahn D."/>
            <person name="Robinson-Rechavi M."/>
            <person name="Laudet V."/>
            <person name="Schachter V."/>
            <person name="Quetier F."/>
            <person name="Saurin W."/>
            <person name="Scarpelli C."/>
            <person name="Wincker P."/>
            <person name="Lander E.S."/>
            <person name="Weissenbach J."/>
            <person name="Roest Crollius H."/>
        </authorList>
    </citation>
    <scope>NUCLEOTIDE SEQUENCE [LARGE SCALE GENOMIC DNA]</scope>
</reference>
<dbReference type="AlphaFoldDB" id="H3DI90"/>
<dbReference type="Gene3D" id="4.10.800.10">
    <property type="entry name" value="Thyroglobulin type-1"/>
    <property type="match status" value="1"/>
</dbReference>
<dbReference type="Pfam" id="PF00086">
    <property type="entry name" value="Thyroglobulin_1"/>
    <property type="match status" value="1"/>
</dbReference>
<dbReference type="GeneTree" id="ENSGT00390000018245"/>
<accession>H3DI90</accession>
<dbReference type="InterPro" id="IPR036857">
    <property type="entry name" value="Thyroglobulin_1_sf"/>
</dbReference>
<name>H3DI90_TETNG</name>
<comment type="caution">
    <text evidence="2">Lacks conserved residue(s) required for the propagation of feature annotation.</text>
</comment>
<dbReference type="Proteomes" id="UP000007303">
    <property type="component" value="Unassembled WGS sequence"/>
</dbReference>
<dbReference type="Ensembl" id="ENSTNIT00000020465.1">
    <property type="protein sequence ID" value="ENSTNIP00000020234.1"/>
    <property type="gene ID" value="ENSTNIG00000017100.1"/>
</dbReference>
<keyword evidence="3" id="KW-0472">Membrane</keyword>
<keyword evidence="7" id="KW-1185">Reference proteome</keyword>
<keyword evidence="1" id="KW-1015">Disulfide bond</keyword>
<feature type="domain" description="Thyroglobulin type-1" evidence="5">
    <location>
        <begin position="59"/>
        <end position="139"/>
    </location>
</feature>
<dbReference type="InterPro" id="IPR043406">
    <property type="entry name" value="EPCAM/Trop-2"/>
</dbReference>
<evidence type="ECO:0000259" key="5">
    <source>
        <dbReference type="PROSITE" id="PS51162"/>
    </source>
</evidence>